<feature type="domain" description="DUF4434" evidence="2">
    <location>
        <begin position="20"/>
        <end position="290"/>
    </location>
</feature>
<dbReference type="SUPFAM" id="SSF51445">
    <property type="entry name" value="(Trans)glycosidases"/>
    <property type="match status" value="1"/>
</dbReference>
<dbReference type="EMBL" id="LFEJ01000015">
    <property type="protein sequence ID" value="KMV34224.1"/>
    <property type="molecule type" value="Genomic_DNA"/>
</dbReference>
<dbReference type="InterPro" id="IPR027849">
    <property type="entry name" value="DUF4434"/>
</dbReference>
<gene>
    <name evidence="3" type="ORF">ACH50_12490</name>
</gene>
<dbReference type="STRING" id="1121863.GCA_000621185_03155"/>
<dbReference type="Proteomes" id="UP000037315">
    <property type="component" value="Unassembled WGS sequence"/>
</dbReference>
<dbReference type="OrthoDB" id="7344472at2"/>
<dbReference type="RefSeq" id="WP_048888070.1">
    <property type="nucleotide sequence ID" value="NZ_LFEJ01000015.1"/>
</dbReference>
<feature type="signal peptide" evidence="1">
    <location>
        <begin position="1"/>
        <end position="19"/>
    </location>
</feature>
<dbReference type="InterPro" id="IPR017853">
    <property type="entry name" value="GH"/>
</dbReference>
<dbReference type="PATRIC" id="fig|1656095.3.peg.2581"/>
<evidence type="ECO:0000313" key="3">
    <source>
        <dbReference type="EMBL" id="KMV34224.1"/>
    </source>
</evidence>
<dbReference type="AlphaFoldDB" id="A0A0J8Y9W9"/>
<accession>A0A0J8Y9W9</accession>
<sequence>MNKCLFLLFLLLVNAPSFAMTGIFWQPQLRDNLASDTSWQSLMQTLRQQGFDTLVIQWTRYGEAFANETERALLLKKAQAARQAGLKVIIGLNADPDFFTRQKQPLAAQANYLNRLLVQDRRQARLWAKTMGFQPDGWYISAEIDDSNWRDKAARGQMTQWLSDTRRQLAAVLHKPVYISSFFSGNMSPEGYRQLVADIEETGVNVLIQDGGGVGKLNTVQRELYLQASAGCEVKTPGSGIVYEIFTANPGKVFSAQPKSAGQIQELLERRSLCGKNRLYFSLRYLPAAKNVLRND</sequence>
<organism evidence="3 4">
    <name type="scientific">Franconibacter pulveris</name>
    <dbReference type="NCBI Taxonomy" id="435910"/>
    <lineage>
        <taxon>Bacteria</taxon>
        <taxon>Pseudomonadati</taxon>
        <taxon>Pseudomonadota</taxon>
        <taxon>Gammaproteobacteria</taxon>
        <taxon>Enterobacterales</taxon>
        <taxon>Enterobacteriaceae</taxon>
        <taxon>Franconibacter</taxon>
    </lineage>
</organism>
<dbReference type="Gene3D" id="3.20.20.80">
    <property type="entry name" value="Glycosidases"/>
    <property type="match status" value="1"/>
</dbReference>
<evidence type="ECO:0000313" key="4">
    <source>
        <dbReference type="Proteomes" id="UP000037315"/>
    </source>
</evidence>
<reference evidence="3 4" key="1">
    <citation type="submission" date="2015-06" db="EMBL/GenBank/DDBJ databases">
        <title>Genome sequencing of Cronobacter sp. strain DJ34 isolated from petroleum contaminated sludge of Duliajan Oil Fields, Assam, India.</title>
        <authorList>
            <person name="Pal S."/>
            <person name="Banerjee T.D."/>
            <person name="Roy A."/>
            <person name="Sar P."/>
            <person name="Kazy S.K."/>
        </authorList>
    </citation>
    <scope>NUCLEOTIDE SEQUENCE [LARGE SCALE GENOMIC DNA]</scope>
    <source>
        <strain evidence="3 4">DJ34</strain>
    </source>
</reference>
<dbReference type="NCBIfam" id="NF007404">
    <property type="entry name" value="PRK09936.1"/>
    <property type="match status" value="1"/>
</dbReference>
<proteinExistence type="predicted"/>
<keyword evidence="1" id="KW-0732">Signal</keyword>
<keyword evidence="4" id="KW-1185">Reference proteome</keyword>
<evidence type="ECO:0000259" key="2">
    <source>
        <dbReference type="Pfam" id="PF14488"/>
    </source>
</evidence>
<comment type="caution">
    <text evidence="3">The sequence shown here is derived from an EMBL/GenBank/DDBJ whole genome shotgun (WGS) entry which is preliminary data.</text>
</comment>
<feature type="chain" id="PRO_5005311853" description="DUF4434 domain-containing protein" evidence="1">
    <location>
        <begin position="20"/>
        <end position="296"/>
    </location>
</feature>
<name>A0A0J8Y9W9_9ENTR</name>
<protein>
    <recommendedName>
        <fullName evidence="2">DUF4434 domain-containing protein</fullName>
    </recommendedName>
</protein>
<dbReference type="Pfam" id="PF14488">
    <property type="entry name" value="DUF4434"/>
    <property type="match status" value="1"/>
</dbReference>
<evidence type="ECO:0000256" key="1">
    <source>
        <dbReference type="SAM" id="SignalP"/>
    </source>
</evidence>